<keyword evidence="4" id="KW-0807">Transducer</keyword>
<gene>
    <name evidence="10" type="ORF">BJF91_13150</name>
</gene>
<accession>A0A1Q9A6W4</accession>
<name>A0A1Q9A6W4_9HYPH</name>
<dbReference type="InterPro" id="IPR051310">
    <property type="entry name" value="MCP_chemotaxis"/>
</dbReference>
<dbReference type="GO" id="GO:0004888">
    <property type="term" value="F:transmembrane signaling receptor activity"/>
    <property type="evidence" value="ECO:0007669"/>
    <property type="project" value="TreeGrafter"/>
</dbReference>
<dbReference type="Pfam" id="PF00672">
    <property type="entry name" value="HAMP"/>
    <property type="match status" value="1"/>
</dbReference>
<dbReference type="Pfam" id="PF00015">
    <property type="entry name" value="MCPsignal"/>
    <property type="match status" value="1"/>
</dbReference>
<feature type="domain" description="HAMP" evidence="9">
    <location>
        <begin position="294"/>
        <end position="346"/>
    </location>
</feature>
<evidence type="ECO:0000256" key="1">
    <source>
        <dbReference type="ARBA" id="ARBA00004370"/>
    </source>
</evidence>
<dbReference type="PROSITE" id="PS50885">
    <property type="entry name" value="HAMP"/>
    <property type="match status" value="2"/>
</dbReference>
<dbReference type="SMART" id="SM00283">
    <property type="entry name" value="MA"/>
    <property type="match status" value="1"/>
</dbReference>
<feature type="signal peptide" evidence="7">
    <location>
        <begin position="1"/>
        <end position="18"/>
    </location>
</feature>
<proteinExistence type="inferred from homology"/>
<evidence type="ECO:0000256" key="6">
    <source>
        <dbReference type="SAM" id="Phobius"/>
    </source>
</evidence>
<dbReference type="PANTHER" id="PTHR43531:SF11">
    <property type="entry name" value="METHYL-ACCEPTING CHEMOTAXIS PROTEIN 3"/>
    <property type="match status" value="1"/>
</dbReference>
<sequence length="679" mass="70922">MKNLPILTKFLIIMAACAAFCLAVSVYSSTKMRGIDESYRGLLNDEATAAIASARANRNFQAVRATIGEIIMATDPAALARAKTEFDAARARVIEYLDTAIRILPQDKALADAKAETLRILGGACDNVVEAGMKTTDAASNQIFQKQYFTACQPEILALTNTMAQNTSRIIKVSQDESDALTAMTSSTIVTTLVGIVLGMALVAGGGVFVIRSTVAAPIRRLASTLSVLANGDLSAQIDGADRGDEVGTMAKAVQVLKDNGINARDIETKAASERSQTEAERARNAEADANRAAAMEQATSGLAEGLQHLAQGNLGFELTQPFAADFEGLRNNFNLAVGQLRETLSAVTDATRAIDGGSRELSSSASDLSKRTEQQAAALEETAAALDQITVNVKNSSMRTEEARAVALDANTSARQSGEVVANAVNAMQRIEASSSQISNIIGVIDEIAFQTNLLALNAGVEAARAGEAGKGFAVVAQEVRELAQRSAQAAKEIKDLIRASADEVDNGVKLVTATGEALKVIEEHVVSINNQLDAIATSAREQSVGLSEVNTAVNQMDQTTQQNAAMVEEATAASSSLAVEAEKLRHLVDRFQLGGHARAPGGRSVGAQQVAQAGRYSVARPARSGAGNPPSLISASASGRQVVPGHAPAASPARALVNKLARAVGATPAAADNWEEF</sequence>
<evidence type="ECO:0000256" key="4">
    <source>
        <dbReference type="PROSITE-ProRule" id="PRU00284"/>
    </source>
</evidence>
<keyword evidence="6" id="KW-1133">Transmembrane helix</keyword>
<dbReference type="GO" id="GO:0005886">
    <property type="term" value="C:plasma membrane"/>
    <property type="evidence" value="ECO:0007669"/>
    <property type="project" value="TreeGrafter"/>
</dbReference>
<dbReference type="GO" id="GO:0007165">
    <property type="term" value="P:signal transduction"/>
    <property type="evidence" value="ECO:0007669"/>
    <property type="project" value="UniProtKB-KW"/>
</dbReference>
<evidence type="ECO:0000313" key="11">
    <source>
        <dbReference type="Proteomes" id="UP000185598"/>
    </source>
</evidence>
<protein>
    <submittedName>
        <fullName evidence="10">Chemotaxis protein</fullName>
    </submittedName>
</protein>
<dbReference type="PANTHER" id="PTHR43531">
    <property type="entry name" value="PROTEIN ICFG"/>
    <property type="match status" value="1"/>
</dbReference>
<feature type="chain" id="PRO_5012322103" evidence="7">
    <location>
        <begin position="19"/>
        <end position="679"/>
    </location>
</feature>
<evidence type="ECO:0000259" key="8">
    <source>
        <dbReference type="PROSITE" id="PS50111"/>
    </source>
</evidence>
<dbReference type="SUPFAM" id="SSF58104">
    <property type="entry name" value="Methyl-accepting chemotaxis protein (MCP) signaling domain"/>
    <property type="match status" value="1"/>
</dbReference>
<dbReference type="Gene3D" id="6.10.340.10">
    <property type="match status" value="1"/>
</dbReference>
<dbReference type="SUPFAM" id="SSF158472">
    <property type="entry name" value="HAMP domain-like"/>
    <property type="match status" value="1"/>
</dbReference>
<comment type="caution">
    <text evidence="10">The sequence shown here is derived from an EMBL/GenBank/DDBJ whole genome shotgun (WGS) entry which is preliminary data.</text>
</comment>
<keyword evidence="11" id="KW-1185">Reference proteome</keyword>
<feature type="region of interest" description="Disordered" evidence="5">
    <location>
        <begin position="618"/>
        <end position="649"/>
    </location>
</feature>
<dbReference type="SMART" id="SM00304">
    <property type="entry name" value="HAMP"/>
    <property type="match status" value="2"/>
</dbReference>
<comment type="similarity">
    <text evidence="3">Belongs to the methyl-accepting chemotaxis (MCP) protein family.</text>
</comment>
<dbReference type="GO" id="GO:0006935">
    <property type="term" value="P:chemotaxis"/>
    <property type="evidence" value="ECO:0007669"/>
    <property type="project" value="UniProtKB-KW"/>
</dbReference>
<organism evidence="10 11">
    <name type="scientific">Allorhizobium taibaishanense</name>
    <dbReference type="NCBI Taxonomy" id="887144"/>
    <lineage>
        <taxon>Bacteria</taxon>
        <taxon>Pseudomonadati</taxon>
        <taxon>Pseudomonadota</taxon>
        <taxon>Alphaproteobacteria</taxon>
        <taxon>Hyphomicrobiales</taxon>
        <taxon>Rhizobiaceae</taxon>
        <taxon>Rhizobium/Agrobacterium group</taxon>
        <taxon>Allorhizobium</taxon>
    </lineage>
</organism>
<comment type="subcellular location">
    <subcellularLocation>
        <location evidence="1">Membrane</location>
    </subcellularLocation>
</comment>
<dbReference type="FunFam" id="1.10.287.950:FF:000001">
    <property type="entry name" value="Methyl-accepting chemotaxis sensory transducer"/>
    <property type="match status" value="1"/>
</dbReference>
<feature type="transmembrane region" description="Helical" evidence="6">
    <location>
        <begin position="189"/>
        <end position="211"/>
    </location>
</feature>
<evidence type="ECO:0000313" key="10">
    <source>
        <dbReference type="EMBL" id="OLP50264.1"/>
    </source>
</evidence>
<evidence type="ECO:0000259" key="9">
    <source>
        <dbReference type="PROSITE" id="PS50885"/>
    </source>
</evidence>
<dbReference type="PROSITE" id="PS50111">
    <property type="entry name" value="CHEMOTAXIS_TRANSDUC_2"/>
    <property type="match status" value="1"/>
</dbReference>
<feature type="transmembrane region" description="Helical" evidence="6">
    <location>
        <begin position="6"/>
        <end position="27"/>
    </location>
</feature>
<dbReference type="Proteomes" id="UP000185598">
    <property type="component" value="Unassembled WGS sequence"/>
</dbReference>
<dbReference type="CDD" id="cd11386">
    <property type="entry name" value="MCP_signal"/>
    <property type="match status" value="1"/>
</dbReference>
<evidence type="ECO:0000256" key="2">
    <source>
        <dbReference type="ARBA" id="ARBA00022500"/>
    </source>
</evidence>
<feature type="domain" description="Methyl-accepting transducer" evidence="8">
    <location>
        <begin position="351"/>
        <end position="580"/>
    </location>
</feature>
<keyword evidence="7" id="KW-0732">Signal</keyword>
<feature type="domain" description="HAMP" evidence="9">
    <location>
        <begin position="213"/>
        <end position="266"/>
    </location>
</feature>
<keyword evidence="6" id="KW-0812">Transmembrane</keyword>
<dbReference type="Gene3D" id="1.10.287.950">
    <property type="entry name" value="Methyl-accepting chemotaxis protein"/>
    <property type="match status" value="1"/>
</dbReference>
<keyword evidence="2" id="KW-0145">Chemotaxis</keyword>
<dbReference type="AlphaFoldDB" id="A0A1Q9A6W4"/>
<dbReference type="InterPro" id="IPR003660">
    <property type="entry name" value="HAMP_dom"/>
</dbReference>
<keyword evidence="6" id="KW-0472">Membrane</keyword>
<evidence type="ECO:0000256" key="7">
    <source>
        <dbReference type="SAM" id="SignalP"/>
    </source>
</evidence>
<dbReference type="EMBL" id="MKIN01000021">
    <property type="protein sequence ID" value="OLP50264.1"/>
    <property type="molecule type" value="Genomic_DNA"/>
</dbReference>
<evidence type="ECO:0000256" key="5">
    <source>
        <dbReference type="SAM" id="MobiDB-lite"/>
    </source>
</evidence>
<dbReference type="InterPro" id="IPR004089">
    <property type="entry name" value="MCPsignal_dom"/>
</dbReference>
<reference evidence="10 11" key="1">
    <citation type="submission" date="2016-09" db="EMBL/GenBank/DDBJ databases">
        <title>Rhizobium oryziradicis sp. nov., isolated from the root of rice.</title>
        <authorList>
            <person name="Zhao J."/>
            <person name="Zhang X."/>
        </authorList>
    </citation>
    <scope>NUCLEOTIDE SEQUENCE [LARGE SCALE GENOMIC DNA]</scope>
    <source>
        <strain evidence="10 11">14971</strain>
    </source>
</reference>
<feature type="region of interest" description="Disordered" evidence="5">
    <location>
        <begin position="270"/>
        <end position="299"/>
    </location>
</feature>
<dbReference type="STRING" id="887144.BJF91_13150"/>
<evidence type="ECO:0000256" key="3">
    <source>
        <dbReference type="ARBA" id="ARBA00029447"/>
    </source>
</evidence>
<dbReference type="CDD" id="cd06225">
    <property type="entry name" value="HAMP"/>
    <property type="match status" value="1"/>
</dbReference>
<feature type="compositionally biased region" description="Basic and acidic residues" evidence="5">
    <location>
        <begin position="270"/>
        <end position="290"/>
    </location>
</feature>